<dbReference type="AlphaFoldDB" id="A0A1T4KKM1"/>
<reference evidence="1 2" key="1">
    <citation type="submission" date="2017-02" db="EMBL/GenBank/DDBJ databases">
        <authorList>
            <person name="Peterson S.W."/>
        </authorList>
    </citation>
    <scope>NUCLEOTIDE SEQUENCE [LARGE SCALE GENOMIC DNA]</scope>
    <source>
        <strain evidence="1 2">ATCC 17233</strain>
    </source>
</reference>
<organism evidence="1 2">
    <name type="scientific">Eubacterium ruminantium</name>
    <dbReference type="NCBI Taxonomy" id="42322"/>
    <lineage>
        <taxon>Bacteria</taxon>
        <taxon>Bacillati</taxon>
        <taxon>Bacillota</taxon>
        <taxon>Clostridia</taxon>
        <taxon>Eubacteriales</taxon>
        <taxon>Eubacteriaceae</taxon>
        <taxon>Eubacterium</taxon>
    </lineage>
</organism>
<protein>
    <submittedName>
        <fullName evidence="1">Uncharacterized protein</fullName>
    </submittedName>
</protein>
<evidence type="ECO:0000313" key="1">
    <source>
        <dbReference type="EMBL" id="SJZ42959.1"/>
    </source>
</evidence>
<proteinExistence type="predicted"/>
<dbReference type="OrthoDB" id="2003288at2"/>
<accession>A0A1T4KKM1</accession>
<evidence type="ECO:0000313" key="2">
    <source>
        <dbReference type="Proteomes" id="UP000189857"/>
    </source>
</evidence>
<sequence>MKKKGIISNLIDRLSLAVMSVLSGHIKNKLINEQYLNNKEAWHKYLNNTPAAGSIYLIEDQTLLSEFRYGTNKGFIGKKLFNGKEMTGADNTCEVIALYNAMHFLEYQNFSAQKKSPEQSVPDSFKPSHHSFPQLLRLFSKKGISLRGMFGTNPNALYKYLLNHKYNVEKIKSSKINEKNCRSFEEKYPVYIFSTFNEGQNPWSMIHTMCITRDSLSASQKASYRIHNDYEGSKSYPTLYDAVTGYNNGKGHPIIIFGVSLPD</sequence>
<dbReference type="Proteomes" id="UP000189857">
    <property type="component" value="Unassembled WGS sequence"/>
</dbReference>
<keyword evidence="2" id="KW-1185">Reference proteome</keyword>
<name>A0A1T4KKM1_9FIRM</name>
<gene>
    <name evidence="1" type="ORF">SAMN02745110_00437</name>
</gene>
<dbReference type="EMBL" id="FUXA01000004">
    <property type="protein sequence ID" value="SJZ42959.1"/>
    <property type="molecule type" value="Genomic_DNA"/>
</dbReference>
<dbReference type="RefSeq" id="WP_143000628.1">
    <property type="nucleotide sequence ID" value="NZ_FNHR01000002.1"/>
</dbReference>